<evidence type="ECO:0000313" key="13">
    <source>
        <dbReference type="EMBL" id="LAB69868.1"/>
    </source>
</evidence>
<dbReference type="Pfam" id="PF00641">
    <property type="entry name" value="Zn_ribbon_RanBP"/>
    <property type="match status" value="1"/>
</dbReference>
<feature type="compositionally biased region" description="Low complexity" evidence="11">
    <location>
        <begin position="161"/>
        <end position="174"/>
    </location>
</feature>
<evidence type="ECO:0000256" key="4">
    <source>
        <dbReference type="ARBA" id="ARBA00022723"/>
    </source>
</evidence>
<keyword evidence="3" id="KW-0645">Protease</keyword>
<evidence type="ECO:0000256" key="8">
    <source>
        <dbReference type="ARBA" id="ARBA00022807"/>
    </source>
</evidence>
<feature type="domain" description="RanBP2-type" evidence="12">
    <location>
        <begin position="75"/>
        <end position="105"/>
    </location>
</feature>
<dbReference type="PROSITE" id="PS01358">
    <property type="entry name" value="ZF_RANBP2_1"/>
    <property type="match status" value="3"/>
</dbReference>
<keyword evidence="4" id="KW-0479">Metal-binding</keyword>
<keyword evidence="6" id="KW-0833">Ubl conjugation pathway</keyword>
<keyword evidence="7" id="KW-0378">Hydrolase</keyword>
<dbReference type="GO" id="GO:0005634">
    <property type="term" value="C:nucleus"/>
    <property type="evidence" value="ECO:0007669"/>
    <property type="project" value="TreeGrafter"/>
</dbReference>
<dbReference type="GO" id="GO:0004843">
    <property type="term" value="F:cysteine-type deubiquitinase activity"/>
    <property type="evidence" value="ECO:0007669"/>
    <property type="project" value="UniProtKB-EC"/>
</dbReference>
<sequence>MSGGDSDSKWACGRCTYLNYNNSSRCTMCYNSKPHHLIIPTTTAVSATAAGSGGFVTTTNDEVITTPPPDAPYPITGDKWACIECTYLNYPRSIRCCQCYSQRATDAATSPDQTPDSQALSPCSPPHTNRSSHSPHSHNTTVIAGHSPPPRSPHHHPTTPPKATTNTNTQSSTHNKSRQSPTLKSRQSPPLKSRQSPPLKSRQSPPLKFHHQSSPKGRRSPPRQFSHKQIQQSARVPPQQQQVSPNKVAAKNRVNHETQTSPTALVEHMLPHKWSCSSCTYENWPRSSRCIMCATPKSMSDKNQGACKGNSPPYTNTNICSTTASKNNCRASSPMNTVSFDQLSKRNLSSPCSKSIGINELATSDVNNSTVSTNVSERRTAPADLQSRFIVSDREESKTCESINLINRNRSLNKDSLPPNSISSNNVDSINVSSSFPRTATVTSISSSSPIITSCSADANATALSVSQTSSPTGNSTTTTNSIGGTTTPSSISVVSVTITSSSNSTSGVPTTTTYSMSGNNGSENTSVRGRGAEGAMALNNYETERLLRKLRRRLMDADLAFLNACIGVVEGNYEPVERYLSSGGDPMRNLTSADIKLLARPSAFDEGHTLVHLAIRFGREDLLDTILSGINGGGCGVKRVPCYVAPDLAADIRRTIAASLRQRRDTFPCYCVSEFVTYSLPPEVEMLGSSNAQDRLWDELLDRDAQKQLEEDSPIINWSLELTDRLASRLYALWNRTAGDCLLDSVLQATWGVFDRDNCLRRALASSISDGAHTLFPRWKEYERLQARMLNYAVPENQV</sequence>
<dbReference type="InterPro" id="IPR051346">
    <property type="entry name" value="OTU_Deubiquitinase"/>
</dbReference>
<dbReference type="SMART" id="SM00547">
    <property type="entry name" value="ZnF_RBZ"/>
    <property type="match status" value="3"/>
</dbReference>
<dbReference type="Gene3D" id="1.25.40.560">
    <property type="match status" value="1"/>
</dbReference>
<reference evidence="13" key="2">
    <citation type="journal article" date="2018" name="Biosci. Biotechnol. Biochem.">
        <title>Polysaccharide hydrolase of the hadal zone amphipods Hirondellea gigas.</title>
        <authorList>
            <person name="Kobayashi H."/>
            <person name="Nagahama T."/>
            <person name="Arai W."/>
            <person name="Sasagawa Y."/>
            <person name="Umeda M."/>
            <person name="Hayashi T."/>
            <person name="Nikaido I."/>
            <person name="Watanabe H."/>
            <person name="Oguri K."/>
            <person name="Kitazato H."/>
            <person name="Fujioka K."/>
            <person name="Kido Y."/>
            <person name="Takami H."/>
        </authorList>
    </citation>
    <scope>NUCLEOTIDE SEQUENCE</scope>
    <source>
        <tissue evidence="13">Whole body</tissue>
    </source>
</reference>
<dbReference type="GO" id="GO:0030177">
    <property type="term" value="P:positive regulation of Wnt signaling pathway"/>
    <property type="evidence" value="ECO:0007669"/>
    <property type="project" value="TreeGrafter"/>
</dbReference>
<evidence type="ECO:0000256" key="6">
    <source>
        <dbReference type="ARBA" id="ARBA00022786"/>
    </source>
</evidence>
<evidence type="ECO:0000256" key="5">
    <source>
        <dbReference type="ARBA" id="ARBA00022771"/>
    </source>
</evidence>
<dbReference type="Pfam" id="PF18418">
    <property type="entry name" value="AnkUBD"/>
    <property type="match status" value="1"/>
</dbReference>
<dbReference type="EMBL" id="IACF01004274">
    <property type="protein sequence ID" value="LAB69868.1"/>
    <property type="molecule type" value="mRNA"/>
</dbReference>
<dbReference type="Gene3D" id="2.30.30.380">
    <property type="entry name" value="Zn-finger domain of Sec23/24"/>
    <property type="match status" value="1"/>
</dbReference>
<dbReference type="GO" id="GO:0008270">
    <property type="term" value="F:zinc ion binding"/>
    <property type="evidence" value="ECO:0007669"/>
    <property type="project" value="UniProtKB-KW"/>
</dbReference>
<feature type="compositionally biased region" description="Polar residues" evidence="11">
    <location>
        <begin position="178"/>
        <end position="204"/>
    </location>
</feature>
<dbReference type="GO" id="GO:1990168">
    <property type="term" value="P:protein K33-linked deubiquitination"/>
    <property type="evidence" value="ECO:0007669"/>
    <property type="project" value="TreeGrafter"/>
</dbReference>
<dbReference type="InterPro" id="IPR041294">
    <property type="entry name" value="AnkUBD"/>
</dbReference>
<feature type="compositionally biased region" description="Polar residues" evidence="11">
    <location>
        <begin position="515"/>
        <end position="528"/>
    </location>
</feature>
<accession>A0A2P2I777</accession>
<dbReference type="AlphaFoldDB" id="A0A2P2I777"/>
<evidence type="ECO:0000256" key="10">
    <source>
        <dbReference type="PROSITE-ProRule" id="PRU00322"/>
    </source>
</evidence>
<dbReference type="GO" id="GO:0007010">
    <property type="term" value="P:cytoskeleton organization"/>
    <property type="evidence" value="ECO:0007669"/>
    <property type="project" value="TreeGrafter"/>
</dbReference>
<feature type="region of interest" description="Disordered" evidence="11">
    <location>
        <begin position="107"/>
        <end position="255"/>
    </location>
</feature>
<feature type="domain" description="RanBP2-type" evidence="12">
    <location>
        <begin position="270"/>
        <end position="299"/>
    </location>
</feature>
<feature type="domain" description="RanBP2-type" evidence="12">
    <location>
        <begin position="6"/>
        <end position="35"/>
    </location>
</feature>
<keyword evidence="8" id="KW-0788">Thiol protease</keyword>
<dbReference type="GO" id="GO:0035523">
    <property type="term" value="P:protein K29-linked deubiquitination"/>
    <property type="evidence" value="ECO:0007669"/>
    <property type="project" value="TreeGrafter"/>
</dbReference>
<dbReference type="EMBL" id="IACT01004667">
    <property type="protein sequence ID" value="LAC23849.1"/>
    <property type="molecule type" value="mRNA"/>
</dbReference>
<dbReference type="Gene3D" id="4.10.1060.10">
    <property type="entry name" value="Zinc finger, RanBP2-type"/>
    <property type="match status" value="1"/>
</dbReference>
<evidence type="ECO:0000259" key="12">
    <source>
        <dbReference type="PROSITE" id="PS50199"/>
    </source>
</evidence>
<dbReference type="SUPFAM" id="SSF90209">
    <property type="entry name" value="Ran binding protein zinc finger-like"/>
    <property type="match status" value="2"/>
</dbReference>
<evidence type="ECO:0000256" key="7">
    <source>
        <dbReference type="ARBA" id="ARBA00022801"/>
    </source>
</evidence>
<organism evidence="13">
    <name type="scientific">Hirondellea gigas</name>
    <dbReference type="NCBI Taxonomy" id="1518452"/>
    <lineage>
        <taxon>Eukaryota</taxon>
        <taxon>Metazoa</taxon>
        <taxon>Ecdysozoa</taxon>
        <taxon>Arthropoda</taxon>
        <taxon>Crustacea</taxon>
        <taxon>Multicrustacea</taxon>
        <taxon>Malacostraca</taxon>
        <taxon>Eumalacostraca</taxon>
        <taxon>Peracarida</taxon>
        <taxon>Amphipoda</taxon>
        <taxon>Amphilochidea</taxon>
        <taxon>Lysianassida</taxon>
        <taxon>Lysianassidira</taxon>
        <taxon>Lysianassoidea</taxon>
        <taxon>Lysianassidae</taxon>
        <taxon>Hirondellea</taxon>
    </lineage>
</organism>
<keyword evidence="9" id="KW-0862">Zinc</keyword>
<evidence type="ECO:0000256" key="9">
    <source>
        <dbReference type="ARBA" id="ARBA00022833"/>
    </source>
</evidence>
<dbReference type="GO" id="GO:0016477">
    <property type="term" value="P:cell migration"/>
    <property type="evidence" value="ECO:0007669"/>
    <property type="project" value="TreeGrafter"/>
</dbReference>
<proteinExistence type="evidence at transcript level"/>
<feature type="compositionally biased region" description="Polar residues" evidence="11">
    <location>
        <begin position="107"/>
        <end position="142"/>
    </location>
</feature>
<dbReference type="PANTHER" id="PTHR13367">
    <property type="entry name" value="UBIQUITIN THIOESTERASE"/>
    <property type="match status" value="1"/>
</dbReference>
<dbReference type="PROSITE" id="PS50199">
    <property type="entry name" value="ZF_RANBP2_2"/>
    <property type="match status" value="3"/>
</dbReference>
<evidence type="ECO:0000256" key="1">
    <source>
        <dbReference type="ARBA" id="ARBA00000707"/>
    </source>
</evidence>
<comment type="catalytic activity">
    <reaction evidence="1">
        <text>Thiol-dependent hydrolysis of ester, thioester, amide, peptide and isopeptide bonds formed by the C-terminal Gly of ubiquitin (a 76-residue protein attached to proteins as an intracellular targeting signal).</text>
        <dbReference type="EC" id="3.4.19.12"/>
    </reaction>
</comment>
<evidence type="ECO:0000256" key="2">
    <source>
        <dbReference type="ARBA" id="ARBA00012759"/>
    </source>
</evidence>
<feature type="compositionally biased region" description="Low complexity" evidence="11">
    <location>
        <begin position="229"/>
        <end position="245"/>
    </location>
</feature>
<dbReference type="InterPro" id="IPR036443">
    <property type="entry name" value="Znf_RanBP2_sf"/>
</dbReference>
<feature type="compositionally biased region" description="Low complexity" evidence="11">
    <location>
        <begin position="469"/>
        <end position="514"/>
    </location>
</feature>
<dbReference type="GO" id="GO:0005737">
    <property type="term" value="C:cytoplasm"/>
    <property type="evidence" value="ECO:0007669"/>
    <property type="project" value="TreeGrafter"/>
</dbReference>
<dbReference type="EC" id="3.4.19.12" evidence="2"/>
<dbReference type="PANTHER" id="PTHR13367:SF28">
    <property type="entry name" value="UBIQUITIN THIOESTERASE ZRANB1"/>
    <property type="match status" value="1"/>
</dbReference>
<evidence type="ECO:0000313" key="14">
    <source>
        <dbReference type="EMBL" id="LAC23849.1"/>
    </source>
</evidence>
<dbReference type="GO" id="GO:0070530">
    <property type="term" value="F:K63-linked polyubiquitin modification-dependent protein binding"/>
    <property type="evidence" value="ECO:0007669"/>
    <property type="project" value="TreeGrafter"/>
</dbReference>
<protein>
    <recommendedName>
        <fullName evidence="2">ubiquitinyl hydrolase 1</fullName>
        <ecNumber evidence="2">3.4.19.12</ecNumber>
    </recommendedName>
</protein>
<name>A0A2P2I777_9CRUS</name>
<keyword evidence="5 10" id="KW-0863">Zinc-finger</keyword>
<evidence type="ECO:0000256" key="11">
    <source>
        <dbReference type="SAM" id="MobiDB-lite"/>
    </source>
</evidence>
<feature type="region of interest" description="Disordered" evidence="11">
    <location>
        <begin position="465"/>
        <end position="532"/>
    </location>
</feature>
<dbReference type="GO" id="GO:0071947">
    <property type="term" value="P:protein deubiquitination involved in ubiquitin-dependent protein catabolic process"/>
    <property type="evidence" value="ECO:0007669"/>
    <property type="project" value="TreeGrafter"/>
</dbReference>
<feature type="compositionally biased region" description="Basic residues" evidence="11">
    <location>
        <begin position="208"/>
        <end position="221"/>
    </location>
</feature>
<reference evidence="14" key="1">
    <citation type="submission" date="2017-11" db="EMBL/GenBank/DDBJ databases">
        <title>The sensing device of the deep-sea amphipod.</title>
        <authorList>
            <person name="Kobayashi H."/>
            <person name="Nagahama T."/>
            <person name="Arai W."/>
            <person name="Sasagawa Y."/>
            <person name="Umeda M."/>
            <person name="Hayashi T."/>
            <person name="Nikaido I."/>
            <person name="Watanabe H."/>
            <person name="Oguri K."/>
            <person name="Kitazato H."/>
            <person name="Fujioka K."/>
            <person name="Kido Y."/>
            <person name="Takami H."/>
        </authorList>
    </citation>
    <scope>NUCLEOTIDE SEQUENCE</scope>
    <source>
        <tissue evidence="14">Whole body</tissue>
    </source>
</reference>
<dbReference type="InterPro" id="IPR001876">
    <property type="entry name" value="Znf_RanBP2"/>
</dbReference>
<evidence type="ECO:0000256" key="3">
    <source>
        <dbReference type="ARBA" id="ARBA00022670"/>
    </source>
</evidence>